<gene>
    <name evidence="1" type="ORF">E5331_09165</name>
</gene>
<comment type="caution">
    <text evidence="1">The sequence shown here is derived from an EMBL/GenBank/DDBJ whole genome shotgun (WGS) entry which is preliminary data.</text>
</comment>
<protein>
    <submittedName>
        <fullName evidence="1">Uncharacterized protein</fullName>
    </submittedName>
</protein>
<dbReference type="Proteomes" id="UP000306319">
    <property type="component" value="Unassembled WGS sequence"/>
</dbReference>
<dbReference type="EMBL" id="SRYB01000011">
    <property type="protein sequence ID" value="TGY78732.1"/>
    <property type="molecule type" value="Genomic_DNA"/>
</dbReference>
<name>A0AC61RH22_9BACT</name>
<evidence type="ECO:0000313" key="1">
    <source>
        <dbReference type="EMBL" id="TGY78732.1"/>
    </source>
</evidence>
<evidence type="ECO:0000313" key="2">
    <source>
        <dbReference type="Proteomes" id="UP000306319"/>
    </source>
</evidence>
<keyword evidence="2" id="KW-1185">Reference proteome</keyword>
<organism evidence="1 2">
    <name type="scientific">Lepagella muris</name>
    <dbReference type="NCBI Taxonomy" id="3032870"/>
    <lineage>
        <taxon>Bacteria</taxon>
        <taxon>Pseudomonadati</taxon>
        <taxon>Bacteroidota</taxon>
        <taxon>Bacteroidia</taxon>
        <taxon>Bacteroidales</taxon>
        <taxon>Muribaculaceae</taxon>
        <taxon>Lepagella</taxon>
    </lineage>
</organism>
<reference evidence="1" key="1">
    <citation type="submission" date="2019-04" db="EMBL/GenBank/DDBJ databases">
        <title>Microbes associate with the intestines of laboratory mice.</title>
        <authorList>
            <person name="Navarre W."/>
            <person name="Wong E."/>
            <person name="Huang K."/>
            <person name="Tropini C."/>
            <person name="Ng K."/>
            <person name="Yu B."/>
        </authorList>
    </citation>
    <scope>NUCLEOTIDE SEQUENCE</scope>
    <source>
        <strain evidence="1">NM04_E33</strain>
    </source>
</reference>
<proteinExistence type="predicted"/>
<accession>A0AC61RH22</accession>
<sequence length="764" mass="86607">MAQQADERLDSLIRTLELQEVVVTAKKIRQSGDTISYAASSYISKNDKTLEDLLRKMPGIEIKADGQILYNGQWINEFYIEGLDMLGSNYSVATKNIDAHDIGIVQIMEDHQDVKMLQGVKRGSAPAMNIRLKQSAKGIWSSTLNGALGSQPNVSWDGAATLLNFRKKSQNISVYKTNNIGVDLRPEINAPSTFTSSYGTGILYPEKPSLSDKYAYDNLSHSLSVNQLIKLNEDKTLTFNLNYLYDKEKRESNDETTYLADSLSRYIVNESNSADIHQHFVGTHTVYKLNGKKTYLKNTLSAHASFPKGNGLINDLILQKFSAHTVSIDDILKINYKKRNGGVADASLHLNYSDREGFLHLPTVEMAQRIKQRNFLSDGAASIIAIAIPHFMFNLNGEFDAAYQQAVTALNIEHGSTPGSITTWQIGARVTPKVLWHYGQRFQWLVYVPVGFCHYNSEEGLWSYDKTFLSIRPYSNMTYKLSDKFSFSLTAIGEESMPTALSLMAQKHLVDYRTSISNPGHEEAVMNRSLKSAINASYRSVLDMLFGSVTFTYAQSRQGNASGYDITDGVISYIRLPFSTDSRIWQFDQTLSKGFFRWNSKISESFSIGLNDSEYYIGDRLREGRSKYLRARISYNASFTRWLSFDTSNELTLSKSYTDRQPNDGTKHTFANSTSLIVWPYKQLSLSPSVMFYHNNYSSSYQNNTFLNFNIEYTFGNVILSLQCSNLMDNNVFRRFSDNGIVRYSSEYRLRGRTIMFGIRIRLT</sequence>